<accession>A0A9K3KXG8</accession>
<dbReference type="InterPro" id="IPR033647">
    <property type="entry name" value="Aar2_N"/>
</dbReference>
<reference evidence="4" key="2">
    <citation type="submission" date="2021-04" db="EMBL/GenBank/DDBJ databases">
        <authorList>
            <person name="Podell S."/>
        </authorList>
    </citation>
    <scope>NUCLEOTIDE SEQUENCE</scope>
    <source>
        <strain evidence="4">Hildebrandi</strain>
    </source>
</reference>
<dbReference type="PANTHER" id="PTHR12689:SF4">
    <property type="entry name" value="PROTEIN AAR2 HOMOLOG"/>
    <property type="match status" value="1"/>
</dbReference>
<dbReference type="Pfam" id="PF20981">
    <property type="entry name" value="AAR2_1st"/>
    <property type="match status" value="1"/>
</dbReference>
<organism evidence="4 5">
    <name type="scientific">Nitzschia inconspicua</name>
    <dbReference type="NCBI Taxonomy" id="303405"/>
    <lineage>
        <taxon>Eukaryota</taxon>
        <taxon>Sar</taxon>
        <taxon>Stramenopiles</taxon>
        <taxon>Ochrophyta</taxon>
        <taxon>Bacillariophyta</taxon>
        <taxon>Bacillariophyceae</taxon>
        <taxon>Bacillariophycidae</taxon>
        <taxon>Bacillariales</taxon>
        <taxon>Bacillariaceae</taxon>
        <taxon>Nitzschia</taxon>
    </lineage>
</organism>
<evidence type="ECO:0000313" key="4">
    <source>
        <dbReference type="EMBL" id="KAG7350970.1"/>
    </source>
</evidence>
<dbReference type="InterPro" id="IPR033648">
    <property type="entry name" value="AAR2_C"/>
</dbReference>
<protein>
    <submittedName>
        <fullName evidence="4">AAR2 domain containing protein</fullName>
    </submittedName>
</protein>
<keyword evidence="5" id="KW-1185">Reference proteome</keyword>
<dbReference type="Proteomes" id="UP000693970">
    <property type="component" value="Unassembled WGS sequence"/>
</dbReference>
<dbReference type="AlphaFoldDB" id="A0A9K3KXG8"/>
<dbReference type="CDD" id="cd13778">
    <property type="entry name" value="Aar2_C"/>
    <property type="match status" value="1"/>
</dbReference>
<dbReference type="CDD" id="cd13777">
    <property type="entry name" value="Aar2_N"/>
    <property type="match status" value="1"/>
</dbReference>
<comment type="similarity">
    <text evidence="1">Belongs to the AAR2 family.</text>
</comment>
<comment type="caution">
    <text evidence="4">The sequence shown here is derived from an EMBL/GenBank/DDBJ whole genome shotgun (WGS) entry which is preliminary data.</text>
</comment>
<evidence type="ECO:0000313" key="5">
    <source>
        <dbReference type="Proteomes" id="UP000693970"/>
    </source>
</evidence>
<proteinExistence type="inferred from homology"/>
<dbReference type="InterPro" id="IPR007946">
    <property type="entry name" value="AAR2"/>
</dbReference>
<name>A0A9K3KXG8_9STRA</name>
<evidence type="ECO:0000259" key="3">
    <source>
        <dbReference type="Pfam" id="PF20981"/>
    </source>
</evidence>
<feature type="domain" description="AAR2 N-terminal" evidence="3">
    <location>
        <begin position="16"/>
        <end position="159"/>
    </location>
</feature>
<dbReference type="OrthoDB" id="201752at2759"/>
<dbReference type="EMBL" id="JAGRRH010000018">
    <property type="protein sequence ID" value="KAG7350970.1"/>
    <property type="molecule type" value="Genomic_DNA"/>
</dbReference>
<dbReference type="PANTHER" id="PTHR12689">
    <property type="entry name" value="A1 CISTRON SPLICING FACTOR AAR2-RELATED"/>
    <property type="match status" value="1"/>
</dbReference>
<evidence type="ECO:0000259" key="2">
    <source>
        <dbReference type="Pfam" id="PF05282"/>
    </source>
</evidence>
<dbReference type="Pfam" id="PF05282">
    <property type="entry name" value="AAR2"/>
    <property type="match status" value="1"/>
</dbReference>
<feature type="domain" description="AAR2 C-terminal" evidence="2">
    <location>
        <begin position="249"/>
        <end position="375"/>
    </location>
</feature>
<evidence type="ECO:0000256" key="1">
    <source>
        <dbReference type="ARBA" id="ARBA00006281"/>
    </source>
</evidence>
<dbReference type="GO" id="GO:0000244">
    <property type="term" value="P:spliceosomal tri-snRNP complex assembly"/>
    <property type="evidence" value="ECO:0007669"/>
    <property type="project" value="TreeGrafter"/>
</dbReference>
<sequence>MMDAINDTSGKTQEGLIALLGLPKHSRLGLDGQVIVLQTNDFVGVRNVPSKSFHLITACSGVAEGNASNSLTVGFVIHDQDPVQLIRQYSPKTEEVSEDEVDYLTAKNLWNQIEMQQIEPSRLFSYEQIVAPSSSSGREFQSIVITWEDQTCYINQSNILLLRGIVSGDKIVPGSYDPDDELKSIPKTAVATATMDGKSIEYPPIPVINTNLSLATHKHSGTRRFLANFAPEQRTNLFVLDYQEMQQFILNHILHEYYKDSWIALLGDVQLSFCLFLHIHCLQSLEHWKDLVAMLALTSNSNYECKRYSNLFQGLLQILPYQLSSMDAGFLEDMEEAGGNFLLPSLEMLQQNMCFNNAVDEATADKFQHALVSKFPKTFSESAMRIQMLPNGAGEEDEEMHLDNSMDDDEDGPVVVDSDEIQASLARSAAELSENKHTINIPMEIRQGYPLLVAAIQPHEDIVMTCARALDEKTDVGLVREAAAYLEEVEQYKQAA</sequence>
<reference evidence="4" key="1">
    <citation type="journal article" date="2021" name="Sci. Rep.">
        <title>Diploid genomic architecture of Nitzschia inconspicua, an elite biomass production diatom.</title>
        <authorList>
            <person name="Oliver A."/>
            <person name="Podell S."/>
            <person name="Pinowska A."/>
            <person name="Traller J.C."/>
            <person name="Smith S.R."/>
            <person name="McClure R."/>
            <person name="Beliaev A."/>
            <person name="Bohutskyi P."/>
            <person name="Hill E.A."/>
            <person name="Rabines A."/>
            <person name="Zheng H."/>
            <person name="Allen L.Z."/>
            <person name="Kuo A."/>
            <person name="Grigoriev I.V."/>
            <person name="Allen A.E."/>
            <person name="Hazlebeck D."/>
            <person name="Allen E.E."/>
        </authorList>
    </citation>
    <scope>NUCLEOTIDE SEQUENCE</scope>
    <source>
        <strain evidence="4">Hildebrandi</strain>
    </source>
</reference>
<gene>
    <name evidence="4" type="ORF">IV203_010330</name>
</gene>